<sequence length="177" mass="20535">MQQMNKKYGLPLSIYSDSRTVFHYNPKEETSLSLDEQLAGVIFKEPNFKRACRELRISLILAKSAQAKGRIERLWLTLQDRLPLELKRMGISNIADTNKFLLKFINKYNAKFAVEPENVESSFLKSIDAEELYTRFSQQSFRQLNSGLTFSYAGKKYSIDTKENKITLKPKNSNYCL</sequence>
<protein>
    <recommendedName>
        <fullName evidence="1">Integrase catalytic domain-containing protein</fullName>
    </recommendedName>
</protein>
<dbReference type="SUPFAM" id="SSF53098">
    <property type="entry name" value="Ribonuclease H-like"/>
    <property type="match status" value="1"/>
</dbReference>
<accession>A0A2S0KP05</accession>
<dbReference type="KEGG" id="fsa:C5Q98_05900"/>
<dbReference type="InterPro" id="IPR001584">
    <property type="entry name" value="Integrase_cat-core"/>
</dbReference>
<dbReference type="InterPro" id="IPR036397">
    <property type="entry name" value="RNaseH_sf"/>
</dbReference>
<keyword evidence="3" id="KW-1185">Reference proteome</keyword>
<dbReference type="AlphaFoldDB" id="A0A2S0KP05"/>
<gene>
    <name evidence="2" type="ORF">C5Q98_05900</name>
</gene>
<proteinExistence type="predicted"/>
<dbReference type="EMBL" id="CP027226">
    <property type="protein sequence ID" value="AVM42772.1"/>
    <property type="molecule type" value="Genomic_DNA"/>
</dbReference>
<dbReference type="Gene3D" id="3.30.420.10">
    <property type="entry name" value="Ribonuclease H-like superfamily/Ribonuclease H"/>
    <property type="match status" value="1"/>
</dbReference>
<dbReference type="GO" id="GO:0003676">
    <property type="term" value="F:nucleic acid binding"/>
    <property type="evidence" value="ECO:0007669"/>
    <property type="project" value="InterPro"/>
</dbReference>
<feature type="domain" description="Integrase catalytic" evidence="1">
    <location>
        <begin position="1"/>
        <end position="130"/>
    </location>
</feature>
<dbReference type="GO" id="GO:0015074">
    <property type="term" value="P:DNA integration"/>
    <property type="evidence" value="ECO:0007669"/>
    <property type="project" value="InterPro"/>
</dbReference>
<reference evidence="3" key="1">
    <citation type="submission" date="2018-02" db="EMBL/GenBank/DDBJ databases">
        <authorList>
            <person name="Holder M.E."/>
            <person name="Ajami N.J."/>
            <person name="Petrosino J.F."/>
        </authorList>
    </citation>
    <scope>NUCLEOTIDE SEQUENCE [LARGE SCALE GENOMIC DNA]</scope>
    <source>
        <strain evidence="3">CCUG 47711</strain>
    </source>
</reference>
<dbReference type="Proteomes" id="UP000237947">
    <property type="component" value="Chromosome"/>
</dbReference>
<name>A0A2S0KP05_9FIRM</name>
<organism evidence="2 3">
    <name type="scientific">Fastidiosipila sanguinis</name>
    <dbReference type="NCBI Taxonomy" id="236753"/>
    <lineage>
        <taxon>Bacteria</taxon>
        <taxon>Bacillati</taxon>
        <taxon>Bacillota</taxon>
        <taxon>Clostridia</taxon>
        <taxon>Eubacteriales</taxon>
        <taxon>Oscillospiraceae</taxon>
        <taxon>Fastidiosipila</taxon>
    </lineage>
</organism>
<evidence type="ECO:0000313" key="3">
    <source>
        <dbReference type="Proteomes" id="UP000237947"/>
    </source>
</evidence>
<dbReference type="PROSITE" id="PS50994">
    <property type="entry name" value="INTEGRASE"/>
    <property type="match status" value="1"/>
</dbReference>
<evidence type="ECO:0000259" key="1">
    <source>
        <dbReference type="PROSITE" id="PS50994"/>
    </source>
</evidence>
<dbReference type="InterPro" id="IPR012337">
    <property type="entry name" value="RNaseH-like_sf"/>
</dbReference>
<evidence type="ECO:0000313" key="2">
    <source>
        <dbReference type="EMBL" id="AVM42772.1"/>
    </source>
</evidence>